<name>A0A382E1C9_9ZZZZ</name>
<proteinExistence type="predicted"/>
<dbReference type="InterPro" id="IPR013783">
    <property type="entry name" value="Ig-like_fold"/>
</dbReference>
<evidence type="ECO:0000313" key="1">
    <source>
        <dbReference type="EMBL" id="SVB44448.1"/>
    </source>
</evidence>
<reference evidence="1" key="1">
    <citation type="submission" date="2018-05" db="EMBL/GenBank/DDBJ databases">
        <authorList>
            <person name="Lanie J.A."/>
            <person name="Ng W.-L."/>
            <person name="Kazmierczak K.M."/>
            <person name="Andrzejewski T.M."/>
            <person name="Davidsen T.M."/>
            <person name="Wayne K.J."/>
            <person name="Tettelin H."/>
            <person name="Glass J.I."/>
            <person name="Rusch D."/>
            <person name="Podicherti R."/>
            <person name="Tsui H.-C.T."/>
            <person name="Winkler M.E."/>
        </authorList>
    </citation>
    <scope>NUCLEOTIDE SEQUENCE</scope>
</reference>
<accession>A0A382E1C9</accession>
<organism evidence="1">
    <name type="scientific">marine metagenome</name>
    <dbReference type="NCBI Taxonomy" id="408172"/>
    <lineage>
        <taxon>unclassified sequences</taxon>
        <taxon>metagenomes</taxon>
        <taxon>ecological metagenomes</taxon>
    </lineage>
</organism>
<dbReference type="InterPro" id="IPR011050">
    <property type="entry name" value="Pectin_lyase_fold/virulence"/>
</dbReference>
<feature type="non-terminal residue" evidence="1">
    <location>
        <position position="1"/>
    </location>
</feature>
<dbReference type="Gene3D" id="2.60.40.10">
    <property type="entry name" value="Immunoglobulins"/>
    <property type="match status" value="1"/>
</dbReference>
<sequence length="577" mass="62185">DGFFVSHSPELELSGQAPATATVAVEVNGQAADWIVPEARWRARVALRRGLNRLLVHALDTSGNVIARQHTEVWHGDAPSRPLGQRLTRTTRWTAARPLLVAKSLVVPAGVTLTVDPGATICFGPKGRLLVEGRLLAEGDAQQRIQFLRTPGTAGAWGGVGFSGSAGDNRLAHVDFHHTGSYALAVTNSVVTLDHVQWHGTRTNLIWFQDASLTVRDCVFPGLSHSEHVRGIGIRDGGELVFARNRFGTTSGYNDIMDVSGGKRPEPILQLYGNEFLGGGDDGLDLDGMDAHIDGNTFRGFHKRNTTSSISAAVATGRHGEQASDLTVVRNVFHDNDHHILLKQGGRLEAANNTFYGGTLGAIAFDEPLRELEMPRGARLTGNIFSGNKADLIHLKPLWLEQNWVWLHVFDSIIRKTHDWLGERNLDTDPIFTNAPRDVRLQPGSPAIDTGPNGLDMGAHVPGGASISGEPRTPTRETGAVLTVGGPGITHYRYRVNDGPLGGEHPVADPIPLAELTPGEIVVSVIGKNSAGAWQPLGQATRSRPWTVAPNYSRLLINEVLAWSSADALDAVELLND</sequence>
<dbReference type="SUPFAM" id="SSF51126">
    <property type="entry name" value="Pectin lyase-like"/>
    <property type="match status" value="1"/>
</dbReference>
<protein>
    <submittedName>
        <fullName evidence="1">Uncharacterized protein</fullName>
    </submittedName>
</protein>
<dbReference type="InterPro" id="IPR012334">
    <property type="entry name" value="Pectin_lyas_fold"/>
</dbReference>
<feature type="non-terminal residue" evidence="1">
    <location>
        <position position="577"/>
    </location>
</feature>
<dbReference type="Gene3D" id="2.160.20.10">
    <property type="entry name" value="Single-stranded right-handed beta-helix, Pectin lyase-like"/>
    <property type="match status" value="1"/>
</dbReference>
<gene>
    <name evidence="1" type="ORF">METZ01_LOCUS197302</name>
</gene>
<dbReference type="EMBL" id="UINC01042175">
    <property type="protein sequence ID" value="SVB44448.1"/>
    <property type="molecule type" value="Genomic_DNA"/>
</dbReference>
<dbReference type="AlphaFoldDB" id="A0A382E1C9"/>